<dbReference type="GO" id="GO:0005737">
    <property type="term" value="C:cytoplasm"/>
    <property type="evidence" value="ECO:0007669"/>
    <property type="project" value="TreeGrafter"/>
</dbReference>
<evidence type="ECO:0000259" key="4">
    <source>
        <dbReference type="Pfam" id="PF13793"/>
    </source>
</evidence>
<reference evidence="5 6" key="1">
    <citation type="submission" date="2018-07" db="EMBL/GenBank/DDBJ databases">
        <authorList>
            <person name="Peeters C."/>
        </authorList>
    </citation>
    <scope>NUCLEOTIDE SEQUENCE [LARGE SCALE GENOMIC DNA]</scope>
    <source>
        <strain evidence="5 6">LMG 30378</strain>
    </source>
</reference>
<dbReference type="Gene3D" id="3.40.50.2020">
    <property type="match status" value="2"/>
</dbReference>
<dbReference type="GO" id="GO:0006015">
    <property type="term" value="P:5-phosphoribose 1-diphosphate biosynthetic process"/>
    <property type="evidence" value="ECO:0007669"/>
    <property type="project" value="TreeGrafter"/>
</dbReference>
<dbReference type="GO" id="GO:0016301">
    <property type="term" value="F:kinase activity"/>
    <property type="evidence" value="ECO:0007669"/>
    <property type="project" value="UniProtKB-KW"/>
</dbReference>
<dbReference type="NCBIfam" id="NF005537">
    <property type="entry name" value="PRK07199.1"/>
    <property type="match status" value="1"/>
</dbReference>
<dbReference type="Pfam" id="PF00156">
    <property type="entry name" value="Pribosyltran"/>
    <property type="match status" value="1"/>
</dbReference>
<dbReference type="PANTHER" id="PTHR10210:SF41">
    <property type="entry name" value="RIBOSE-PHOSPHATE PYROPHOSPHOKINASE 1, CHLOROPLASTIC"/>
    <property type="match status" value="1"/>
</dbReference>
<dbReference type="SMART" id="SM01400">
    <property type="entry name" value="Pribosyltran_N"/>
    <property type="match status" value="1"/>
</dbReference>
<dbReference type="SUPFAM" id="SSF53271">
    <property type="entry name" value="PRTase-like"/>
    <property type="match status" value="2"/>
</dbReference>
<keyword evidence="5" id="KW-0808">Transferase</keyword>
<dbReference type="InterPro" id="IPR029099">
    <property type="entry name" value="Pribosyltran_N"/>
</dbReference>
<feature type="domain" description="Phosphoribosyltransferase" evidence="3">
    <location>
        <begin position="158"/>
        <end position="252"/>
    </location>
</feature>
<dbReference type="NCBIfam" id="TIGR01251">
    <property type="entry name" value="ribP_PPkin"/>
    <property type="match status" value="1"/>
</dbReference>
<gene>
    <name evidence="5" type="primary">prs_1</name>
    <name evidence="5" type="ORF">AVE30378_03956</name>
</gene>
<accession>A0A446CR07</accession>
<dbReference type="GO" id="GO:0000287">
    <property type="term" value="F:magnesium ion binding"/>
    <property type="evidence" value="ECO:0007669"/>
    <property type="project" value="InterPro"/>
</dbReference>
<dbReference type="InterPro" id="IPR000836">
    <property type="entry name" value="PRTase_dom"/>
</dbReference>
<evidence type="ECO:0000313" key="6">
    <source>
        <dbReference type="Proteomes" id="UP000289465"/>
    </source>
</evidence>
<dbReference type="GO" id="GO:0002189">
    <property type="term" value="C:ribose phosphate diphosphokinase complex"/>
    <property type="evidence" value="ECO:0007669"/>
    <property type="project" value="TreeGrafter"/>
</dbReference>
<dbReference type="PANTHER" id="PTHR10210">
    <property type="entry name" value="RIBOSE-PHOSPHATE DIPHOSPHOKINASE FAMILY MEMBER"/>
    <property type="match status" value="1"/>
</dbReference>
<dbReference type="InterPro" id="IPR029057">
    <property type="entry name" value="PRTase-like"/>
</dbReference>
<dbReference type="GO" id="GO:0006164">
    <property type="term" value="P:purine nucleotide biosynthetic process"/>
    <property type="evidence" value="ECO:0007669"/>
    <property type="project" value="TreeGrafter"/>
</dbReference>
<dbReference type="RefSeq" id="WP_129242608.1">
    <property type="nucleotide sequence ID" value="NZ_UFQC01000022.1"/>
</dbReference>
<name>A0A446CR07_9BURK</name>
<organism evidence="5 6">
    <name type="scientific">Achromobacter veterisilvae</name>
    <dbReference type="NCBI Taxonomy" id="2069367"/>
    <lineage>
        <taxon>Bacteria</taxon>
        <taxon>Pseudomonadati</taxon>
        <taxon>Pseudomonadota</taxon>
        <taxon>Betaproteobacteria</taxon>
        <taxon>Burkholderiales</taxon>
        <taxon>Alcaligenaceae</taxon>
        <taxon>Achromobacter</taxon>
    </lineage>
</organism>
<evidence type="ECO:0000259" key="3">
    <source>
        <dbReference type="Pfam" id="PF00156"/>
    </source>
</evidence>
<proteinExistence type="inferred from homology"/>
<keyword evidence="5" id="KW-0418">Kinase</keyword>
<feature type="domain" description="Ribose-phosphate pyrophosphokinase N-terminal" evidence="4">
    <location>
        <begin position="8"/>
        <end position="114"/>
    </location>
</feature>
<dbReference type="InterPro" id="IPR005946">
    <property type="entry name" value="Rib-P_diPkinase"/>
</dbReference>
<comment type="similarity">
    <text evidence="2">Belongs to the ribose-phosphate pyrophosphokinase family.</text>
</comment>
<dbReference type="Pfam" id="PF13793">
    <property type="entry name" value="Pribosyltran_N"/>
    <property type="match status" value="1"/>
</dbReference>
<dbReference type="Proteomes" id="UP000289465">
    <property type="component" value="Unassembled WGS sequence"/>
</dbReference>
<dbReference type="CDD" id="cd06223">
    <property type="entry name" value="PRTases_typeI"/>
    <property type="match status" value="1"/>
</dbReference>
<dbReference type="EMBL" id="UFQC01000022">
    <property type="protein sequence ID" value="SSW70294.1"/>
    <property type="molecule type" value="Genomic_DNA"/>
</dbReference>
<protein>
    <submittedName>
        <fullName evidence="5">Ribose-phosphate pyrophosphokinase</fullName>
        <ecNumber evidence="5">2.7.6.1</ecNumber>
    </submittedName>
</protein>
<dbReference type="OrthoDB" id="324294at2"/>
<dbReference type="GO" id="GO:0004749">
    <property type="term" value="F:ribose phosphate diphosphokinase activity"/>
    <property type="evidence" value="ECO:0007669"/>
    <property type="project" value="UniProtKB-EC"/>
</dbReference>
<dbReference type="AlphaFoldDB" id="A0A446CR07"/>
<evidence type="ECO:0000256" key="1">
    <source>
        <dbReference type="ARBA" id="ARBA00022727"/>
    </source>
</evidence>
<keyword evidence="1 2" id="KW-0545">Nucleotide biosynthesis</keyword>
<sequence>MQRLILPLPGNEGFATRLAALCKGEPGSVETRRFPDGESYVRQHGDPQGRAVDIVCTLARPDPGFLGLVFAADAARDLGATEVNLVAPYLAYMRQDRRFQAGESVSSLSFARLVSSTFDRLLTVDPHLHRHPALSALYSIPTATLHAAPLLAGWIAANVPAPLIIGPDEESEQWAGSIAARIGAPHAVLRKIRRGDRQVDIDVPDLARWQDRTPVLVDDIASSGRTLVAAAEKLAGMGMKPPQCVVVHALFADDAWAQVSACFERVVSTDTVPHPSNRIELAPLLADALLRGLRDCSSDLKGTPR</sequence>
<evidence type="ECO:0000256" key="2">
    <source>
        <dbReference type="RuleBase" id="RU004324"/>
    </source>
</evidence>
<evidence type="ECO:0000313" key="5">
    <source>
        <dbReference type="EMBL" id="SSW70294.1"/>
    </source>
</evidence>
<dbReference type="EC" id="2.7.6.1" evidence="5"/>